<dbReference type="InterPro" id="IPR023213">
    <property type="entry name" value="CAT-like_dom_sf"/>
</dbReference>
<dbReference type="SUPFAM" id="SSF52777">
    <property type="entry name" value="CoA-dependent acyltransferases"/>
    <property type="match status" value="1"/>
</dbReference>
<evidence type="ECO:0000313" key="1">
    <source>
        <dbReference type="EMBL" id="KAK6512440.1"/>
    </source>
</evidence>
<protein>
    <submittedName>
        <fullName evidence="1">Uncharacterized protein</fullName>
    </submittedName>
</protein>
<dbReference type="AlphaFoldDB" id="A0AAV9WRN6"/>
<proteinExistence type="predicted"/>
<reference evidence="1 2" key="1">
    <citation type="submission" date="2023-08" db="EMBL/GenBank/DDBJ databases">
        <authorList>
            <person name="Palmer J.M."/>
        </authorList>
    </citation>
    <scope>NUCLEOTIDE SEQUENCE [LARGE SCALE GENOMIC DNA]</scope>
    <source>
        <strain evidence="1 2">TWF481</strain>
    </source>
</reference>
<dbReference type="Gene3D" id="3.30.559.10">
    <property type="entry name" value="Chloramphenicol acetyltransferase-like domain"/>
    <property type="match status" value="1"/>
</dbReference>
<dbReference type="PANTHER" id="PTHR42034">
    <property type="entry name" value="CHROMOSOME 7, WHOLE GENOME SHOTGUN SEQUENCE-RELATED"/>
    <property type="match status" value="1"/>
</dbReference>
<dbReference type="Proteomes" id="UP001370758">
    <property type="component" value="Unassembled WGS sequence"/>
</dbReference>
<sequence>MSRWQQSGPNTFTTPFDPIEKITHYYVTINPHRPQWAITPSATLTSSYSASQIKAAWKALRYHHPAIAVTVDSGKQELVYKSPSPEEVTQWIEETVSINPTALSARDVALLLPVPRSGEIHWLPGTNEVILHLPHEISDGIGSIILLNRFIKLLRTQETVSTFSGEEERLPPSLLDLIGIKKWREEENYGLDSEGVQTAEGIFSKFLGSDSVAVGIRGNVDVNTVPTIPYGREEIHLSPEETAAVVSACKDAGITVTNAIMAANALTIQQYDPDGSKKTKISNLVSVNMRPALDETQGGDKFQAGGNMFVDTFSVYDLDTSFTALAKEIKKDLTRWKSGEFVPHTPLTNQRLQEVATKMGEEGTLGSSGFVVSSLGVVEKYLTEEVKDFWFGISVASVSAGCLFVWTVGGRLSVAVCYNEVWFGKGVIKGYLKDLVGGLKEGLGI</sequence>
<accession>A0AAV9WRN6</accession>
<dbReference type="Gene3D" id="3.30.559.30">
    <property type="entry name" value="Nonribosomal peptide synthetase, condensation domain"/>
    <property type="match status" value="1"/>
</dbReference>
<comment type="caution">
    <text evidence="1">The sequence shown here is derived from an EMBL/GenBank/DDBJ whole genome shotgun (WGS) entry which is preliminary data.</text>
</comment>
<evidence type="ECO:0000313" key="2">
    <source>
        <dbReference type="Proteomes" id="UP001370758"/>
    </source>
</evidence>
<dbReference type="EMBL" id="JAVHJL010000001">
    <property type="protein sequence ID" value="KAK6512440.1"/>
    <property type="molecule type" value="Genomic_DNA"/>
</dbReference>
<name>A0AAV9WRN6_9PEZI</name>
<keyword evidence="2" id="KW-1185">Reference proteome</keyword>
<organism evidence="1 2">
    <name type="scientific">Arthrobotrys musiformis</name>
    <dbReference type="NCBI Taxonomy" id="47236"/>
    <lineage>
        <taxon>Eukaryota</taxon>
        <taxon>Fungi</taxon>
        <taxon>Dikarya</taxon>
        <taxon>Ascomycota</taxon>
        <taxon>Pezizomycotina</taxon>
        <taxon>Orbiliomycetes</taxon>
        <taxon>Orbiliales</taxon>
        <taxon>Orbiliaceae</taxon>
        <taxon>Arthrobotrys</taxon>
    </lineage>
</organism>
<gene>
    <name evidence="1" type="ORF">TWF481_001326</name>
</gene>
<dbReference type="PANTHER" id="PTHR42034:SF1">
    <property type="entry name" value="CONDENSATION DOMAIN-CONTAINING PROTEIN"/>
    <property type="match status" value="1"/>
</dbReference>